<protein>
    <submittedName>
        <fullName evidence="3">CF0218</fullName>
    </submittedName>
</protein>
<evidence type="ECO:0000256" key="1">
    <source>
        <dbReference type="SAM" id="MobiDB-lite"/>
    </source>
</evidence>
<dbReference type="AlphaFoldDB" id="B3Y5T8"/>
<evidence type="ECO:0000313" key="4">
    <source>
        <dbReference type="EMBL" id="BAG68526.1"/>
    </source>
</evidence>
<reference evidence="3" key="1">
    <citation type="journal article" date="2008" name="Clin. Vaccine Immunol.">
        <title>Chlamydophila felis CF0218 is a novel TMH family protein with potential as a diagnostic antigen for diagnosis of C. felis infection.</title>
        <authorList>
            <person name="Ohya K."/>
            <person name="Takahara Y."/>
            <person name="Kuroda E."/>
            <person name="Koyasu S."/>
            <person name="Hagiwara S."/>
            <person name="Sakamoto M."/>
            <person name="Hisaka M."/>
            <person name="Morizane K."/>
            <person name="Ishiguro S."/>
            <person name="Yamaguchi T."/>
            <person name="Fukushi H."/>
        </authorList>
    </citation>
    <scope>NUCLEOTIDE SEQUENCE</scope>
    <source>
        <strain evidence="4">Fe/C-38</strain>
        <strain evidence="3">FP1</strain>
    </source>
</reference>
<dbReference type="OMA" id="CQTELMI"/>
<feature type="region of interest" description="Disordered" evidence="1">
    <location>
        <begin position="337"/>
        <end position="381"/>
    </location>
</feature>
<name>B3Y5T8_9CHLA</name>
<evidence type="ECO:0000256" key="2">
    <source>
        <dbReference type="SAM" id="Phobius"/>
    </source>
</evidence>
<feature type="compositionally biased region" description="Basic and acidic residues" evidence="1">
    <location>
        <begin position="372"/>
        <end position="381"/>
    </location>
</feature>
<feature type="compositionally biased region" description="Acidic residues" evidence="1">
    <location>
        <begin position="351"/>
        <end position="366"/>
    </location>
</feature>
<dbReference type="EMBL" id="AB444855">
    <property type="protein sequence ID" value="BAG68524.1"/>
    <property type="molecule type" value="Genomic_DNA"/>
</dbReference>
<feature type="transmembrane region" description="Helical" evidence="2">
    <location>
        <begin position="36"/>
        <end position="61"/>
    </location>
</feature>
<keyword evidence="2" id="KW-0812">Transmembrane</keyword>
<proteinExistence type="predicted"/>
<sequence>MTTNSLNIGSSSATVVNSVVQKQPLWKVSLNKYQQVAAAIILIAGLVLIGSLVGALVFFALTGPSVLFAAMLMALVSGVVLIAMAGYQLAVGVRKDAKERQLVHEKIQYEVEAALLKDNNKLIERKLEELQKHSDALTGQLLGLAGDLECLKQEKIDLEARVMDLQRQNASLSKLMEEGRPDLVAEIENQRKQCKNLQELLLQAEEKNKSLESTVKKCQTELMIVEQQNTLLIERNKELKVQKAALEKMLEDSKQEIKILKEVLADFEAMNIPGNIAELQAKIEEQKLELESLKDQAEKLLLEKDAVMKESQDLKDLLNSSKLEISKNKLDISKLQSELESLQSQPHGDDGADVDVQEGAEGDAGDNDVAGSEEHTNDDAN</sequence>
<keyword evidence="2" id="KW-0472">Membrane</keyword>
<dbReference type="EMBL" id="AB444857">
    <property type="protein sequence ID" value="BAG68526.1"/>
    <property type="molecule type" value="Genomic_DNA"/>
</dbReference>
<feature type="transmembrane region" description="Helical" evidence="2">
    <location>
        <begin position="67"/>
        <end position="90"/>
    </location>
</feature>
<evidence type="ECO:0000313" key="3">
    <source>
        <dbReference type="EMBL" id="BAG68524.1"/>
    </source>
</evidence>
<organism evidence="3">
    <name type="scientific">Chlamydia felis</name>
    <dbReference type="NCBI Taxonomy" id="83556"/>
    <lineage>
        <taxon>Bacteria</taxon>
        <taxon>Pseudomonadati</taxon>
        <taxon>Chlamydiota</taxon>
        <taxon>Chlamydiia</taxon>
        <taxon>Chlamydiales</taxon>
        <taxon>Chlamydiaceae</taxon>
        <taxon>Chlamydia/Chlamydophila group</taxon>
        <taxon>Chlamydia</taxon>
    </lineage>
</organism>
<keyword evidence="2" id="KW-1133">Transmembrane helix</keyword>
<gene>
    <name evidence="3" type="primary">cf0218</name>
</gene>
<accession>B3Y5T8</accession>